<evidence type="ECO:0008006" key="4">
    <source>
        <dbReference type="Google" id="ProtNLM"/>
    </source>
</evidence>
<dbReference type="AlphaFoldDB" id="A0A844GBR3"/>
<dbReference type="EMBL" id="WLYX01000001">
    <property type="protein sequence ID" value="MTD32790.1"/>
    <property type="molecule type" value="Genomic_DNA"/>
</dbReference>
<keyword evidence="1" id="KW-1133">Transmembrane helix</keyword>
<feature type="transmembrane region" description="Helical" evidence="1">
    <location>
        <begin position="58"/>
        <end position="79"/>
    </location>
</feature>
<proteinExistence type="predicted"/>
<evidence type="ECO:0000313" key="2">
    <source>
        <dbReference type="EMBL" id="MTD32790.1"/>
    </source>
</evidence>
<name>A0A844GBR3_9NEIS</name>
<accession>A0A844GBR3</accession>
<organism evidence="2 3">
    <name type="scientific">Paludibacterium denitrificans</name>
    <dbReference type="NCBI Taxonomy" id="2675226"/>
    <lineage>
        <taxon>Bacteria</taxon>
        <taxon>Pseudomonadati</taxon>
        <taxon>Pseudomonadota</taxon>
        <taxon>Betaproteobacteria</taxon>
        <taxon>Neisseriales</taxon>
        <taxon>Chromobacteriaceae</taxon>
        <taxon>Paludibacterium</taxon>
    </lineage>
</organism>
<keyword evidence="1" id="KW-0472">Membrane</keyword>
<protein>
    <recommendedName>
        <fullName evidence="4">GlpM family protein</fullName>
    </recommendedName>
</protein>
<gene>
    <name evidence="2" type="ORF">GKE73_04490</name>
</gene>
<comment type="caution">
    <text evidence="2">The sequence shown here is derived from an EMBL/GenBank/DDBJ whole genome shotgun (WGS) entry which is preliminary data.</text>
</comment>
<keyword evidence="3" id="KW-1185">Reference proteome</keyword>
<sequence>MLLLKSLLGALVVLLISLLSRSRNYVVAGLLPLFPTFALIAHYIVGSERGVPALKLTLLFGMWGMVPYFIYLLSLYLLLDRLRLVYALGAATLAWVLAALVINRALGTLAWLKRHN</sequence>
<evidence type="ECO:0000256" key="1">
    <source>
        <dbReference type="SAM" id="Phobius"/>
    </source>
</evidence>
<dbReference type="Pfam" id="PF06942">
    <property type="entry name" value="GlpM"/>
    <property type="match status" value="1"/>
</dbReference>
<feature type="transmembrane region" description="Helical" evidence="1">
    <location>
        <begin position="85"/>
        <end position="106"/>
    </location>
</feature>
<reference evidence="2 3" key="1">
    <citation type="submission" date="2019-11" db="EMBL/GenBank/DDBJ databases">
        <title>Draft genome sequence of Paludibacterium sp. dN18-1.</title>
        <authorList>
            <person name="Im W.-T."/>
        </authorList>
    </citation>
    <scope>NUCLEOTIDE SEQUENCE [LARGE SCALE GENOMIC DNA]</scope>
    <source>
        <strain evidence="3">dN 18-1</strain>
    </source>
</reference>
<evidence type="ECO:0000313" key="3">
    <source>
        <dbReference type="Proteomes" id="UP000446658"/>
    </source>
</evidence>
<dbReference type="Proteomes" id="UP000446658">
    <property type="component" value="Unassembled WGS sequence"/>
</dbReference>
<feature type="transmembrane region" description="Helical" evidence="1">
    <location>
        <begin position="30"/>
        <end position="46"/>
    </location>
</feature>
<keyword evidence="1" id="KW-0812">Transmembrane</keyword>
<dbReference type="InterPro" id="IPR009707">
    <property type="entry name" value="GlpM/YdgC"/>
</dbReference>